<dbReference type="Pfam" id="PF08811">
    <property type="entry name" value="DUF1800"/>
    <property type="match status" value="1"/>
</dbReference>
<evidence type="ECO:0000313" key="3">
    <source>
        <dbReference type="EMBL" id="REL26246.1"/>
    </source>
</evidence>
<reference evidence="3 4" key="1">
    <citation type="submission" date="2018-08" db="EMBL/GenBank/DDBJ databases">
        <title>Thalassotalea euphylliae genome.</title>
        <authorList>
            <person name="Summers S."/>
            <person name="Rice S.A."/>
            <person name="Freckelton M.L."/>
            <person name="Nedved B.T."/>
            <person name="Hadfield M.G."/>
        </authorList>
    </citation>
    <scope>NUCLEOTIDE SEQUENCE [LARGE SCALE GENOMIC DNA]</scope>
    <source>
        <strain evidence="3 4">H1</strain>
    </source>
</reference>
<evidence type="ECO:0000313" key="4">
    <source>
        <dbReference type="Proteomes" id="UP000256478"/>
    </source>
</evidence>
<evidence type="ECO:0000256" key="1">
    <source>
        <dbReference type="SAM" id="Coils"/>
    </source>
</evidence>
<feature type="region of interest" description="Disordered" evidence="2">
    <location>
        <begin position="33"/>
        <end position="65"/>
    </location>
</feature>
<sequence>MGKAVSTTTQRCISVFTIVLTLTLFGCGGSAGGESENTVMPVEPSPAEPDSNAETDSGSDSGVILPPQGGSASFTAADNAFANINSTTRFLGQATFGGKPSEINELVNTSASTWFIEQIALPPSLLLPVVDRYRPDEEEDGFNLFYIEATSFGFWRHSITAADQLRQRMAFALSEILVVSNGGGEVLTDVPEAVASYQDILIQHAFGNYRELLEAVTYSPAMGYYLTYLGSEKGDEATGRMPDENYARELIQLFTLGVVELAPDGTVKLDDNGQSIETYNNQDITGLARVFTGLNLNSELVEESLGQAFSVPMQGYADSHSTKEKSFLGYTIAANTDLTTSIDLALDHIFAHPNLPPFVSKQLIQRLVSSNPSATYVQYVADAFKTGRYLLPDGTNIGTGERGDLQATLAAILFSPEARSIETMTGGKVREPIVRFTHWARAFEVTNITPQFQSLLWDTSAANALAQHPYRSPSVFNFFRPGYKAPGSESAGQGLVAPELQITNASSIPGYINFMTYFITGQQQEADMDELREEIAELGITVSEDEVRNSFQVSYRNELALVDDPAALLTHLNNLLTAGSLSPLTQERILTTMQTMANSDYEAIDIVHIAILMVMTSTDYLYQQ</sequence>
<protein>
    <submittedName>
        <fullName evidence="3">DUF1800 domain-containing protein</fullName>
    </submittedName>
</protein>
<dbReference type="PANTHER" id="PTHR43737:SF1">
    <property type="entry name" value="DUF1501 DOMAIN-CONTAINING PROTEIN"/>
    <property type="match status" value="1"/>
</dbReference>
<name>A0A3E0TNV0_9GAMM</name>
<organism evidence="3 4">
    <name type="scientific">Thalassotalea euphylliae</name>
    <dbReference type="NCBI Taxonomy" id="1655234"/>
    <lineage>
        <taxon>Bacteria</taxon>
        <taxon>Pseudomonadati</taxon>
        <taxon>Pseudomonadota</taxon>
        <taxon>Gammaproteobacteria</taxon>
        <taxon>Alteromonadales</taxon>
        <taxon>Colwelliaceae</taxon>
        <taxon>Thalassotalea</taxon>
    </lineage>
</organism>
<dbReference type="OrthoDB" id="9772295at2"/>
<comment type="caution">
    <text evidence="3">The sequence shown here is derived from an EMBL/GenBank/DDBJ whole genome shotgun (WGS) entry which is preliminary data.</text>
</comment>
<keyword evidence="1" id="KW-0175">Coiled coil</keyword>
<proteinExistence type="predicted"/>
<accession>A0A3E0TNV0</accession>
<evidence type="ECO:0000256" key="2">
    <source>
        <dbReference type="SAM" id="MobiDB-lite"/>
    </source>
</evidence>
<dbReference type="Proteomes" id="UP000256478">
    <property type="component" value="Unassembled WGS sequence"/>
</dbReference>
<dbReference type="RefSeq" id="WP_116007367.1">
    <property type="nucleotide sequence ID" value="NZ_QUOU01000001.1"/>
</dbReference>
<dbReference type="PROSITE" id="PS51257">
    <property type="entry name" value="PROKAR_LIPOPROTEIN"/>
    <property type="match status" value="1"/>
</dbReference>
<gene>
    <name evidence="3" type="ORF">DXX93_06380</name>
</gene>
<dbReference type="PANTHER" id="PTHR43737">
    <property type="entry name" value="BLL7424 PROTEIN"/>
    <property type="match status" value="1"/>
</dbReference>
<dbReference type="InterPro" id="IPR014917">
    <property type="entry name" value="DUF1800"/>
</dbReference>
<dbReference type="EMBL" id="QUOU01000001">
    <property type="protein sequence ID" value="REL26246.1"/>
    <property type="molecule type" value="Genomic_DNA"/>
</dbReference>
<feature type="coiled-coil region" evidence="1">
    <location>
        <begin position="521"/>
        <end position="548"/>
    </location>
</feature>
<dbReference type="AlphaFoldDB" id="A0A3E0TNV0"/>